<dbReference type="PANTHER" id="PTHR13802:SF52">
    <property type="entry name" value="MUCIN-4"/>
    <property type="match status" value="1"/>
</dbReference>
<dbReference type="FunFam" id="2.10.25.10:FF:000038">
    <property type="entry name" value="Fibrillin 2"/>
    <property type="match status" value="1"/>
</dbReference>
<dbReference type="SMART" id="SM00181">
    <property type="entry name" value="EGF"/>
    <property type="match status" value="5"/>
</dbReference>
<dbReference type="InterPro" id="IPR000152">
    <property type="entry name" value="EGF-type_Asp/Asn_hydroxyl_site"/>
</dbReference>
<gene>
    <name evidence="7" type="ORF">chiPu_0017766</name>
</gene>
<dbReference type="PROSITE" id="PS01187">
    <property type="entry name" value="EGF_CA"/>
    <property type="match status" value="1"/>
</dbReference>
<keyword evidence="2" id="KW-0732">Signal</keyword>
<sequence>QTYTVNVHFISKTSATLTRSLNVTTDSDECSNGESRCEQICIERYKFEDSRGYECNCQRGFVLSSDRETCTDVDECSRGTHRCDQNAGICDNVLGSYICSCKEGYENDGFICKEKRLFQYGQDCGDIKLVGESRDFNSPIINIPQGFPFDDAFYYRLYVYDFQNKTDAHSQTLQREIEEHVNNYYGSELNITSFSPKWALKITWENVLPYTGYQNTDPNGTNTYQAVLTTDGIFSFCLIQFKDGGMNWKYDIRPYYRNYALMGYYSGSLRSYLNSDMSLVFNDPQTRFNVPPEKIYHPDRYPGFKTGFFFGDPHVVTLDSVKYTFNGLGEFIVLNVIDDNGALTFTLHGRTLRAGVNRTSQATSFVALAARGPSGTKVQWNLNDDDEISVMVDGSIFEVTGVWNDDKTDDFKASDGTYLDFDGTNLPNETQIFFNFGMTYINECLDYNACPARNSICTNTNGSYTCSCSAGYEGSNCSVINECNSCSPYSQCTFDGQSYNCTCKPGFSGNGTTCIPLPSPCGSSQCSPSFCKNGGTCVPNPDDGCKPFCQCPRQYGGEQCTLASLQFVAEPLSTMPKRSVNITLRLQGINVTVLSNRSSIDYISLTNSTSVKVCLDMSHGETVTAAVVTLFNYNGNKVVIDFLNDGLYAAIQNAFNNLQRLTRALTPDTISFEYLNRTDIKDISRLSYNDLLNHLSCNDTEFTGYVLQWNDESGVICRSPCDLNYCLNEAECQHLTTGPMCK</sequence>
<keyword evidence="4 5" id="KW-1015">Disulfide bond</keyword>
<dbReference type="InterPro" id="IPR049883">
    <property type="entry name" value="NOTCH1_EGF-like"/>
</dbReference>
<dbReference type="InterPro" id="IPR000742">
    <property type="entry name" value="EGF"/>
</dbReference>
<dbReference type="PROSITE" id="PS50026">
    <property type="entry name" value="EGF_3"/>
    <property type="match status" value="4"/>
</dbReference>
<dbReference type="GO" id="GO:0007160">
    <property type="term" value="P:cell-matrix adhesion"/>
    <property type="evidence" value="ECO:0007669"/>
    <property type="project" value="InterPro"/>
</dbReference>
<dbReference type="InterPro" id="IPR018097">
    <property type="entry name" value="EGF_Ca-bd_CS"/>
</dbReference>
<dbReference type="AlphaFoldDB" id="A0A401RIN8"/>
<feature type="domain" description="EGF-like" evidence="6">
    <location>
        <begin position="479"/>
        <end position="515"/>
    </location>
</feature>
<name>A0A401RIN8_CHIPU</name>
<evidence type="ECO:0000256" key="2">
    <source>
        <dbReference type="ARBA" id="ARBA00022729"/>
    </source>
</evidence>
<keyword evidence="1 5" id="KW-0245">EGF-like domain</keyword>
<evidence type="ECO:0000256" key="5">
    <source>
        <dbReference type="PROSITE-ProRule" id="PRU00076"/>
    </source>
</evidence>
<dbReference type="SMART" id="SM00539">
    <property type="entry name" value="NIDO"/>
    <property type="match status" value="1"/>
</dbReference>
<dbReference type="InterPro" id="IPR001881">
    <property type="entry name" value="EGF-like_Ca-bd_dom"/>
</dbReference>
<evidence type="ECO:0000256" key="3">
    <source>
        <dbReference type="ARBA" id="ARBA00022737"/>
    </source>
</evidence>
<comment type="caution">
    <text evidence="5">Lacks conserved residue(s) required for the propagation of feature annotation.</text>
</comment>
<dbReference type="SUPFAM" id="SSF57184">
    <property type="entry name" value="Growth factor receptor domain"/>
    <property type="match status" value="1"/>
</dbReference>
<dbReference type="CDD" id="cd00054">
    <property type="entry name" value="EGF_CA"/>
    <property type="match status" value="2"/>
</dbReference>
<evidence type="ECO:0000313" key="7">
    <source>
        <dbReference type="EMBL" id="GCC18022.1"/>
    </source>
</evidence>
<protein>
    <recommendedName>
        <fullName evidence="6">EGF-like domain-containing protein</fullName>
    </recommendedName>
</protein>
<dbReference type="OrthoDB" id="4405280at2759"/>
<proteinExistence type="predicted"/>
<dbReference type="GO" id="GO:0005176">
    <property type="term" value="F:ErbB-2 class receptor binding"/>
    <property type="evidence" value="ECO:0007669"/>
    <property type="project" value="TreeGrafter"/>
</dbReference>
<dbReference type="PROSITE" id="PS01186">
    <property type="entry name" value="EGF_2"/>
    <property type="match status" value="3"/>
</dbReference>
<reference evidence="7 8" key="1">
    <citation type="journal article" date="2018" name="Nat. Ecol. Evol.">
        <title>Shark genomes provide insights into elasmobranch evolution and the origin of vertebrates.</title>
        <authorList>
            <person name="Hara Y"/>
            <person name="Yamaguchi K"/>
            <person name="Onimaru K"/>
            <person name="Kadota M"/>
            <person name="Koyanagi M"/>
            <person name="Keeley SD"/>
            <person name="Tatsumi K"/>
            <person name="Tanaka K"/>
            <person name="Motone F"/>
            <person name="Kageyama Y"/>
            <person name="Nozu R"/>
            <person name="Adachi N"/>
            <person name="Nishimura O"/>
            <person name="Nakagawa R"/>
            <person name="Tanegashima C"/>
            <person name="Kiyatake I"/>
            <person name="Matsumoto R"/>
            <person name="Murakumo K"/>
            <person name="Nishida K"/>
            <person name="Terakita A"/>
            <person name="Kuratani S"/>
            <person name="Sato K"/>
            <person name="Hyodo S Kuraku.S."/>
        </authorList>
    </citation>
    <scope>NUCLEOTIDE SEQUENCE [LARGE SCALE GENOMIC DNA]</scope>
</reference>
<accession>A0A401RIN8</accession>
<dbReference type="InterPro" id="IPR003886">
    <property type="entry name" value="NIDO_dom"/>
</dbReference>
<evidence type="ECO:0000256" key="1">
    <source>
        <dbReference type="ARBA" id="ARBA00022536"/>
    </source>
</evidence>
<dbReference type="Pfam" id="PF06119">
    <property type="entry name" value="NIDO"/>
    <property type="match status" value="1"/>
</dbReference>
<feature type="domain" description="EGF-like" evidence="6">
    <location>
        <begin position="440"/>
        <end position="478"/>
    </location>
</feature>
<keyword evidence="3" id="KW-0677">Repeat</keyword>
<dbReference type="GO" id="GO:0005509">
    <property type="term" value="F:calcium ion binding"/>
    <property type="evidence" value="ECO:0007669"/>
    <property type="project" value="InterPro"/>
</dbReference>
<dbReference type="PROSITE" id="PS00022">
    <property type="entry name" value="EGF_1"/>
    <property type="match status" value="2"/>
</dbReference>
<feature type="domain" description="EGF-like" evidence="6">
    <location>
        <begin position="72"/>
        <end position="111"/>
    </location>
</feature>
<dbReference type="STRING" id="137246.A0A401RIN8"/>
<comment type="caution">
    <text evidence="7">The sequence shown here is derived from an EMBL/GenBank/DDBJ whole genome shotgun (WGS) entry which is preliminary data.</text>
</comment>
<dbReference type="EMBL" id="BEZZ01001369">
    <property type="protein sequence ID" value="GCC18022.1"/>
    <property type="molecule type" value="Genomic_DNA"/>
</dbReference>
<feature type="domain" description="EGF-like" evidence="6">
    <location>
        <begin position="522"/>
        <end position="561"/>
    </location>
</feature>
<evidence type="ECO:0000313" key="8">
    <source>
        <dbReference type="Proteomes" id="UP000287033"/>
    </source>
</evidence>
<keyword evidence="8" id="KW-1185">Reference proteome</keyword>
<evidence type="ECO:0000256" key="4">
    <source>
        <dbReference type="ARBA" id="ARBA00023157"/>
    </source>
</evidence>
<dbReference type="Gene3D" id="2.10.25.10">
    <property type="entry name" value="Laminin"/>
    <property type="match status" value="5"/>
</dbReference>
<dbReference type="Proteomes" id="UP000287033">
    <property type="component" value="Unassembled WGS sequence"/>
</dbReference>
<feature type="non-terminal residue" evidence="7">
    <location>
        <position position="1"/>
    </location>
</feature>
<organism evidence="7 8">
    <name type="scientific">Chiloscyllium punctatum</name>
    <name type="common">Brownbanded bambooshark</name>
    <name type="synonym">Hemiscyllium punctatum</name>
    <dbReference type="NCBI Taxonomy" id="137246"/>
    <lineage>
        <taxon>Eukaryota</taxon>
        <taxon>Metazoa</taxon>
        <taxon>Chordata</taxon>
        <taxon>Craniata</taxon>
        <taxon>Vertebrata</taxon>
        <taxon>Chondrichthyes</taxon>
        <taxon>Elasmobranchii</taxon>
        <taxon>Galeomorphii</taxon>
        <taxon>Galeoidea</taxon>
        <taxon>Orectolobiformes</taxon>
        <taxon>Hemiscylliidae</taxon>
        <taxon>Chiloscyllium</taxon>
    </lineage>
</organism>
<feature type="disulfide bond" evidence="5">
    <location>
        <begin position="468"/>
        <end position="477"/>
    </location>
</feature>
<evidence type="ECO:0000259" key="6">
    <source>
        <dbReference type="PROSITE" id="PS50026"/>
    </source>
</evidence>
<dbReference type="PANTHER" id="PTHR13802">
    <property type="entry name" value="MUCIN 4-RELATED"/>
    <property type="match status" value="1"/>
</dbReference>
<dbReference type="SMART" id="SM00179">
    <property type="entry name" value="EGF_CA"/>
    <property type="match status" value="4"/>
</dbReference>
<dbReference type="Pfam" id="PF07645">
    <property type="entry name" value="EGF_CA"/>
    <property type="match status" value="2"/>
</dbReference>
<feature type="disulfide bond" evidence="5">
    <location>
        <begin position="551"/>
        <end position="560"/>
    </location>
</feature>
<dbReference type="PROSITE" id="PS00010">
    <property type="entry name" value="ASX_HYDROXYL"/>
    <property type="match status" value="2"/>
</dbReference>
<dbReference type="InterPro" id="IPR051495">
    <property type="entry name" value="Epithelial_Barrier/Signaling"/>
</dbReference>
<dbReference type="InterPro" id="IPR009030">
    <property type="entry name" value="Growth_fac_rcpt_cys_sf"/>
</dbReference>
<dbReference type="SUPFAM" id="SSF57196">
    <property type="entry name" value="EGF/Laminin"/>
    <property type="match status" value="2"/>
</dbReference>